<name>A0A8T2PIA4_9TELE</name>
<evidence type="ECO:0000313" key="2">
    <source>
        <dbReference type="Proteomes" id="UP000824540"/>
    </source>
</evidence>
<dbReference type="EMBL" id="JAFBMS010000006">
    <property type="protein sequence ID" value="KAG9351919.1"/>
    <property type="molecule type" value="Genomic_DNA"/>
</dbReference>
<proteinExistence type="predicted"/>
<keyword evidence="2" id="KW-1185">Reference proteome</keyword>
<accession>A0A8T2PIA4</accession>
<comment type="caution">
    <text evidence="1">The sequence shown here is derived from an EMBL/GenBank/DDBJ whole genome shotgun (WGS) entry which is preliminary data.</text>
</comment>
<evidence type="ECO:0000313" key="1">
    <source>
        <dbReference type="EMBL" id="KAG9351919.1"/>
    </source>
</evidence>
<sequence length="89" mass="9480">MFKADAGGSDKAQLKSKAVYQGENVIYFGGENSPNSCFNNPLQVNNHSDRFFFFFGAKNMHLGPANTPCGYATSEGRQGGSEEGQGHGG</sequence>
<reference evidence="1" key="1">
    <citation type="thesis" date="2021" institute="BYU ScholarsArchive" country="Provo, UT, USA">
        <title>Applications of and Algorithms for Genome Assembly and Genomic Analyses with an Emphasis on Marine Teleosts.</title>
        <authorList>
            <person name="Pickett B.D."/>
        </authorList>
    </citation>
    <scope>NUCLEOTIDE SEQUENCE</scope>
    <source>
        <strain evidence="1">HI-2016</strain>
    </source>
</reference>
<organism evidence="1 2">
    <name type="scientific">Albula glossodonta</name>
    <name type="common">roundjaw bonefish</name>
    <dbReference type="NCBI Taxonomy" id="121402"/>
    <lineage>
        <taxon>Eukaryota</taxon>
        <taxon>Metazoa</taxon>
        <taxon>Chordata</taxon>
        <taxon>Craniata</taxon>
        <taxon>Vertebrata</taxon>
        <taxon>Euteleostomi</taxon>
        <taxon>Actinopterygii</taxon>
        <taxon>Neopterygii</taxon>
        <taxon>Teleostei</taxon>
        <taxon>Albuliformes</taxon>
        <taxon>Albulidae</taxon>
        <taxon>Albula</taxon>
    </lineage>
</organism>
<dbReference type="AlphaFoldDB" id="A0A8T2PIA4"/>
<protein>
    <submittedName>
        <fullName evidence="1">Uncharacterized protein</fullName>
    </submittedName>
</protein>
<gene>
    <name evidence="1" type="ORF">JZ751_023170</name>
</gene>
<dbReference type="Proteomes" id="UP000824540">
    <property type="component" value="Unassembled WGS sequence"/>
</dbReference>